<protein>
    <recommendedName>
        <fullName evidence="3">Beta-ketoacyl-[acyl-carrier-protein] synthase III C-terminal domain-containing protein</fullName>
    </recommendedName>
</protein>
<dbReference type="Proteomes" id="UP001212996">
    <property type="component" value="Unassembled WGS sequence"/>
</dbReference>
<name>A0AAW6BTI9_9GAMM</name>
<reference evidence="1" key="1">
    <citation type="submission" date="2023-01" db="EMBL/GenBank/DDBJ databases">
        <title>Genome sequencing of Photorhabdus bodei 09-20.</title>
        <authorList>
            <person name="Kalindamar S."/>
            <person name="Kumru S."/>
        </authorList>
    </citation>
    <scope>NUCLEOTIDE SEQUENCE</scope>
    <source>
        <strain evidence="1">09-20</strain>
    </source>
</reference>
<evidence type="ECO:0000313" key="2">
    <source>
        <dbReference type="Proteomes" id="UP001212996"/>
    </source>
</evidence>
<dbReference type="RefSeq" id="WP_113044309.1">
    <property type="nucleotide sequence ID" value="NZ_JAQMFN010000060.1"/>
</dbReference>
<proteinExistence type="predicted"/>
<evidence type="ECO:0000313" key="1">
    <source>
        <dbReference type="EMBL" id="MDB6375024.1"/>
    </source>
</evidence>
<gene>
    <name evidence="1" type="ORF">PH362_24835</name>
</gene>
<sequence>MRRSYIKNYGVYHQYAKSSTDLLSLMTYKSKTARNFPLVNIYSESKISISDPTLIKREDRAVLNTISKLSINALADLGKKTNLKFLSKARLYSACDSEEHNLNTLKEVVHKGADDFWKNLSYFNKLDNPLEMLRLLPTNPLYHISKILSNHEEGIPLRSASLSGMSALKMAKEDIIHNDVKQGVLIINSANMLSSDILTVFGKFGEIRENTSMNSGIIPSWGSVILHLDHDPHEALAEIISIIIHYAPKVKYTHEDWKNIFIEQKKKHGTPDIIISYDNGILEQKEAEYNSIEKIFPDAKVMNYKLITGYTGRLNNILDILCCLNDPEIPNGCRLLLNGTGINYGLGCVFLTKK</sequence>
<organism evidence="1 2">
    <name type="scientific">Photorhabdus bodei</name>
    <dbReference type="NCBI Taxonomy" id="2029681"/>
    <lineage>
        <taxon>Bacteria</taxon>
        <taxon>Pseudomonadati</taxon>
        <taxon>Pseudomonadota</taxon>
        <taxon>Gammaproteobacteria</taxon>
        <taxon>Enterobacterales</taxon>
        <taxon>Morganellaceae</taxon>
        <taxon>Photorhabdus</taxon>
    </lineage>
</organism>
<dbReference type="EMBL" id="JAQMFO010000072">
    <property type="protein sequence ID" value="MDB6375024.1"/>
    <property type="molecule type" value="Genomic_DNA"/>
</dbReference>
<evidence type="ECO:0008006" key="3">
    <source>
        <dbReference type="Google" id="ProtNLM"/>
    </source>
</evidence>
<dbReference type="AlphaFoldDB" id="A0AAW6BTI9"/>
<accession>A0AAW6BTI9</accession>
<comment type="caution">
    <text evidence="1">The sequence shown here is derived from an EMBL/GenBank/DDBJ whole genome shotgun (WGS) entry which is preliminary data.</text>
</comment>